<comment type="caution">
    <text evidence="1">The sequence shown here is derived from an EMBL/GenBank/DDBJ whole genome shotgun (WGS) entry which is preliminary data.</text>
</comment>
<dbReference type="Proteomes" id="UP000248790">
    <property type="component" value="Unassembled WGS sequence"/>
</dbReference>
<protein>
    <submittedName>
        <fullName evidence="1">Uncharacterized protein DUF3500</fullName>
    </submittedName>
</protein>
<evidence type="ECO:0000313" key="1">
    <source>
        <dbReference type="EMBL" id="RAJ94051.1"/>
    </source>
</evidence>
<dbReference type="RefSeq" id="WP_229310735.1">
    <property type="nucleotide sequence ID" value="NZ_QLMC01000005.1"/>
</dbReference>
<keyword evidence="2" id="KW-1185">Reference proteome</keyword>
<proteinExistence type="predicted"/>
<reference evidence="1 2" key="1">
    <citation type="submission" date="2018-06" db="EMBL/GenBank/DDBJ databases">
        <title>Genomic Encyclopedia of Archaeal and Bacterial Type Strains, Phase II (KMG-II): from individual species to whole genera.</title>
        <authorList>
            <person name="Goeker M."/>
        </authorList>
    </citation>
    <scope>NUCLEOTIDE SEQUENCE [LARGE SCALE GENOMIC DNA]</scope>
    <source>
        <strain evidence="1 2">DSM 21851</strain>
    </source>
</reference>
<name>A0A327WSP7_LARAB</name>
<dbReference type="InterPro" id="IPR021889">
    <property type="entry name" value="DUF3500"/>
</dbReference>
<gene>
    <name evidence="1" type="ORF">LX87_03935</name>
</gene>
<dbReference type="AlphaFoldDB" id="A0A327WSP7"/>
<dbReference type="PANTHER" id="PTHR37489">
    <property type="entry name" value="DUF3500 DOMAIN-CONTAINING PROTEIN"/>
    <property type="match status" value="1"/>
</dbReference>
<organism evidence="1 2">
    <name type="scientific">Larkinella arboricola</name>
    <dbReference type="NCBI Taxonomy" id="643671"/>
    <lineage>
        <taxon>Bacteria</taxon>
        <taxon>Pseudomonadati</taxon>
        <taxon>Bacteroidota</taxon>
        <taxon>Cytophagia</taxon>
        <taxon>Cytophagales</taxon>
        <taxon>Spirosomataceae</taxon>
        <taxon>Larkinella</taxon>
    </lineage>
</organism>
<evidence type="ECO:0000313" key="2">
    <source>
        <dbReference type="Proteomes" id="UP000248790"/>
    </source>
</evidence>
<sequence>MKKHLILLAGLLLAFTPPSREPVSKEMAAAAQTFVNSLDAEQRKLAVFPFDSEERFDWHYIPRKRNGLPLKQMNPQQQKAAMALLKTTLSEQGYEKVTSIIDLENVLRVVENRPPNDTYRDPENYSFSVFGDVSNKTPWGWRIDGHHLSLHFSSLTGKVIGMTPTFLGSNPGIVRADVPQKGRQILKQEEALALALVNSLNSDQLARALISETCPNDIVTTHTRKASIEKMEGISFPQLTSSQQKTFLSLLETYLNNYHVTLKNQQMDKLKKVGLDKLVFAWAGDRQVGFGPGKGQYYRIQGPTLLIEYDNSQNNANHVHSVVRDLTNDFGEDMLAEHYKTQHK</sequence>
<dbReference type="Pfam" id="PF12006">
    <property type="entry name" value="DUF3500"/>
    <property type="match status" value="1"/>
</dbReference>
<dbReference type="PANTHER" id="PTHR37489:SF1">
    <property type="entry name" value="DUF3500 DOMAIN-CONTAINING PROTEIN"/>
    <property type="match status" value="1"/>
</dbReference>
<dbReference type="EMBL" id="QLMC01000005">
    <property type="protein sequence ID" value="RAJ94051.1"/>
    <property type="molecule type" value="Genomic_DNA"/>
</dbReference>
<accession>A0A327WSP7</accession>